<keyword evidence="4" id="KW-0813">Transport</keyword>
<feature type="transmembrane region" description="Helical" evidence="10">
    <location>
        <begin position="30"/>
        <end position="47"/>
    </location>
</feature>
<dbReference type="STRING" id="1469144.LI90_4122"/>
<evidence type="ECO:0000256" key="5">
    <source>
        <dbReference type="ARBA" id="ARBA00022475"/>
    </source>
</evidence>
<feature type="transmembrane region" description="Helical" evidence="10">
    <location>
        <begin position="178"/>
        <end position="196"/>
    </location>
</feature>
<dbReference type="NCBIfam" id="TIGR00974">
    <property type="entry name" value="3a0107s02c"/>
    <property type="match status" value="1"/>
</dbReference>
<accession>A0A132N0D9</accession>
<evidence type="ECO:0000256" key="10">
    <source>
        <dbReference type="RuleBase" id="RU363043"/>
    </source>
</evidence>
<comment type="function">
    <text evidence="1">Part of the binding-protein-dependent transport system for phosphate; probably responsible for the translocation of the substrate across the membrane.</text>
</comment>
<evidence type="ECO:0000256" key="8">
    <source>
        <dbReference type="ARBA" id="ARBA00022989"/>
    </source>
</evidence>
<dbReference type="InterPro" id="IPR051408">
    <property type="entry name" value="Phosphate_transprt_permease"/>
</dbReference>
<feature type="transmembrane region" description="Helical" evidence="10">
    <location>
        <begin position="117"/>
        <end position="136"/>
    </location>
</feature>
<evidence type="ECO:0000313" key="12">
    <source>
        <dbReference type="EMBL" id="KWX03072.1"/>
    </source>
</evidence>
<proteinExistence type="inferred from homology"/>
<reference evidence="13" key="1">
    <citation type="submission" date="2015-04" db="EMBL/GenBank/DDBJ databases">
        <title>Physiological reanalysis, assessment of diazotrophy, and genome sequences of multiple isolates of Streptomyces thermoautotrophicus.</title>
        <authorList>
            <person name="MacKellar D.C."/>
            <person name="Lieber L."/>
            <person name="Norman J."/>
            <person name="Bolger A."/>
            <person name="Tobin C."/>
            <person name="Murray J.W."/>
            <person name="Chang R."/>
            <person name="Ford T."/>
            <person name="Nguyen P.Q."/>
            <person name="Woodward J."/>
            <person name="Permingeat H."/>
            <person name="Joshi N.S."/>
            <person name="Silver P.A."/>
            <person name="Usadel B."/>
            <person name="Rutherford A.W."/>
            <person name="Friesen M."/>
            <person name="Prell J."/>
        </authorList>
    </citation>
    <scope>NUCLEOTIDE SEQUENCE [LARGE SCALE GENOMIC DNA]</scope>
    <source>
        <strain evidence="13">H1</strain>
    </source>
</reference>
<dbReference type="PATRIC" id="fig|1469144.10.peg.4422"/>
<protein>
    <recommendedName>
        <fullName evidence="10">Phosphate transport system permease protein PstA</fullName>
    </recommendedName>
</protein>
<dbReference type="InterPro" id="IPR005672">
    <property type="entry name" value="Phosphate_PstA"/>
</dbReference>
<evidence type="ECO:0000256" key="3">
    <source>
        <dbReference type="ARBA" id="ARBA00007069"/>
    </source>
</evidence>
<evidence type="ECO:0000313" key="13">
    <source>
        <dbReference type="Proteomes" id="UP000070188"/>
    </source>
</evidence>
<evidence type="ECO:0000256" key="2">
    <source>
        <dbReference type="ARBA" id="ARBA00004651"/>
    </source>
</evidence>
<dbReference type="GO" id="GO:0005886">
    <property type="term" value="C:plasma membrane"/>
    <property type="evidence" value="ECO:0007669"/>
    <property type="project" value="UniProtKB-SubCell"/>
</dbReference>
<dbReference type="PANTHER" id="PTHR42922">
    <property type="entry name" value="PHOSPHATE TRANSPORT SYSTEM PERMEASE PROTEIN PSTA"/>
    <property type="match status" value="1"/>
</dbReference>
<keyword evidence="13" id="KW-1185">Reference proteome</keyword>
<evidence type="ECO:0000256" key="6">
    <source>
        <dbReference type="ARBA" id="ARBA00022592"/>
    </source>
</evidence>
<dbReference type="SUPFAM" id="SSF161098">
    <property type="entry name" value="MetI-like"/>
    <property type="match status" value="1"/>
</dbReference>
<keyword evidence="5 10" id="KW-1003">Cell membrane</keyword>
<evidence type="ECO:0000256" key="7">
    <source>
        <dbReference type="ARBA" id="ARBA00022692"/>
    </source>
</evidence>
<dbReference type="EMBL" id="LAXD01000001">
    <property type="protein sequence ID" value="KWX03072.1"/>
    <property type="molecule type" value="Genomic_DNA"/>
</dbReference>
<sequence length="327" mass="35249">MIASAVAALLGLALFLTGHRSYGLFAALYAPVYTVTLTVVSGVVEGWRHAKDRVATALVTMCFVLALLPLVSVLAYTVLDGIGRLDWYFLQHSMRNVGPRDDAGGAYHAIVGTLEQVGLATLIAVPVGLLTAVYLVEYGRGRLAKAVTFFVDVMTGIPSIVAGLFILSAFILLFGFRYAGVFGAMALAILMIPVVVRSAEEMLKLVPDALREAAYALGVPKWKTVLRVVMPTALTGIVTGVMLAVARVMGETAPLLLTTFYLPSINMNPFYQPQASLPVFVWTEWQKGLPIATERAAAGALTLILLVMLLNLIARLIAWWKAPKTDR</sequence>
<name>A0A132N0D9_9ACTN</name>
<gene>
    <name evidence="12" type="ORF">LI90_4122</name>
</gene>
<dbReference type="GO" id="GO:0035435">
    <property type="term" value="P:phosphate ion transmembrane transport"/>
    <property type="evidence" value="ECO:0007669"/>
    <property type="project" value="InterPro"/>
</dbReference>
<dbReference type="AlphaFoldDB" id="A0A132N0D9"/>
<keyword evidence="9 10" id="KW-0472">Membrane</keyword>
<comment type="similarity">
    <text evidence="3 10">Belongs to the binding-protein-dependent transport system permease family. CysTW subfamily.</text>
</comment>
<comment type="subcellular location">
    <subcellularLocation>
        <location evidence="2 10">Cell membrane</location>
        <topology evidence="2 10">Multi-pass membrane protein</topology>
    </subcellularLocation>
</comment>
<dbReference type="InterPro" id="IPR000515">
    <property type="entry name" value="MetI-like"/>
</dbReference>
<keyword evidence="6" id="KW-0592">Phosphate transport</keyword>
<feature type="transmembrane region" description="Helical" evidence="10">
    <location>
        <begin position="54"/>
        <end position="79"/>
    </location>
</feature>
<feature type="transmembrane region" description="Helical" evidence="10">
    <location>
        <begin position="228"/>
        <end position="249"/>
    </location>
</feature>
<keyword evidence="8 10" id="KW-1133">Transmembrane helix</keyword>
<dbReference type="GO" id="GO:0005315">
    <property type="term" value="F:phosphate transmembrane transporter activity"/>
    <property type="evidence" value="ECO:0007669"/>
    <property type="project" value="InterPro"/>
</dbReference>
<dbReference type="Gene3D" id="1.10.3720.10">
    <property type="entry name" value="MetI-like"/>
    <property type="match status" value="1"/>
</dbReference>
<feature type="transmembrane region" description="Helical" evidence="10">
    <location>
        <begin position="296"/>
        <end position="318"/>
    </location>
</feature>
<dbReference type="Pfam" id="PF00528">
    <property type="entry name" value="BPD_transp_1"/>
    <property type="match status" value="1"/>
</dbReference>
<dbReference type="Proteomes" id="UP000070188">
    <property type="component" value="Unassembled WGS sequence"/>
</dbReference>
<dbReference type="CDD" id="cd06261">
    <property type="entry name" value="TM_PBP2"/>
    <property type="match status" value="1"/>
</dbReference>
<dbReference type="PROSITE" id="PS50928">
    <property type="entry name" value="ABC_TM1"/>
    <property type="match status" value="1"/>
</dbReference>
<evidence type="ECO:0000256" key="4">
    <source>
        <dbReference type="ARBA" id="ARBA00022448"/>
    </source>
</evidence>
<dbReference type="PANTHER" id="PTHR42922:SF1">
    <property type="entry name" value="PHOSPHATE TRANSPORT SYSTEM PERMEASE PROTEIN PSTA"/>
    <property type="match status" value="1"/>
</dbReference>
<evidence type="ECO:0000256" key="1">
    <source>
        <dbReference type="ARBA" id="ARBA00003510"/>
    </source>
</evidence>
<dbReference type="InterPro" id="IPR035906">
    <property type="entry name" value="MetI-like_sf"/>
</dbReference>
<feature type="domain" description="ABC transmembrane type-1" evidence="11">
    <location>
        <begin position="110"/>
        <end position="314"/>
    </location>
</feature>
<evidence type="ECO:0000256" key="9">
    <source>
        <dbReference type="ARBA" id="ARBA00023136"/>
    </source>
</evidence>
<feature type="transmembrane region" description="Helical" evidence="10">
    <location>
        <begin position="148"/>
        <end position="172"/>
    </location>
</feature>
<keyword evidence="7 10" id="KW-0812">Transmembrane</keyword>
<comment type="caution">
    <text evidence="12">The sequence shown here is derived from an EMBL/GenBank/DDBJ whole genome shotgun (WGS) entry which is preliminary data.</text>
</comment>
<organism evidence="12 13">
    <name type="scientific">Carbonactinospora thermoautotrophica</name>
    <dbReference type="NCBI Taxonomy" id="1469144"/>
    <lineage>
        <taxon>Bacteria</taxon>
        <taxon>Bacillati</taxon>
        <taxon>Actinomycetota</taxon>
        <taxon>Actinomycetes</taxon>
        <taxon>Kitasatosporales</taxon>
        <taxon>Carbonactinosporaceae</taxon>
        <taxon>Carbonactinospora</taxon>
    </lineage>
</organism>
<evidence type="ECO:0000259" key="11">
    <source>
        <dbReference type="PROSITE" id="PS50928"/>
    </source>
</evidence>